<dbReference type="InterPro" id="IPR000387">
    <property type="entry name" value="Tyr_Pase_dom"/>
</dbReference>
<dbReference type="EMBL" id="FBYC01000004">
    <property type="protein sequence ID" value="CUX83415.1"/>
    <property type="molecule type" value="Genomic_DNA"/>
</dbReference>
<dbReference type="Proteomes" id="UP000182045">
    <property type="component" value="Unassembled WGS sequence"/>
</dbReference>
<dbReference type="InterPro" id="IPR029021">
    <property type="entry name" value="Prot-tyrosine_phosphatase-like"/>
</dbReference>
<dbReference type="AlphaFoldDB" id="A0A0P7WJ92"/>
<keyword evidence="5" id="KW-1185">Reference proteome</keyword>
<comment type="caution">
    <text evidence="3">The sequence shown here is derived from an EMBL/GenBank/DDBJ whole genome shotgun (WGS) entry which is preliminary data.</text>
</comment>
<evidence type="ECO:0000313" key="5">
    <source>
        <dbReference type="Proteomes" id="UP000182045"/>
    </source>
</evidence>
<feature type="domain" description="Tyrosine specific protein phosphatases" evidence="1">
    <location>
        <begin position="77"/>
        <end position="148"/>
    </location>
</feature>
<dbReference type="Proteomes" id="UP000050413">
    <property type="component" value="Unassembled WGS sequence"/>
</dbReference>
<evidence type="ECO:0000313" key="2">
    <source>
        <dbReference type="EMBL" id="CUX83415.1"/>
    </source>
</evidence>
<accession>A0A0P7WJ92</accession>
<evidence type="ECO:0000313" key="3">
    <source>
        <dbReference type="EMBL" id="KPP90702.1"/>
    </source>
</evidence>
<dbReference type="SUPFAM" id="SSF52799">
    <property type="entry name" value="(Phosphotyrosine protein) phosphatases II"/>
    <property type="match status" value="1"/>
</dbReference>
<reference evidence="3 4" key="1">
    <citation type="submission" date="2015-09" db="EMBL/GenBank/DDBJ databases">
        <title>Identification and resolution of microdiversity through metagenomic sequencing of parallel consortia.</title>
        <authorList>
            <person name="Nelson W.C."/>
            <person name="Romine M.F."/>
            <person name="Lindemann S.R."/>
        </authorList>
    </citation>
    <scope>NUCLEOTIDE SEQUENCE [LARGE SCALE GENOMIC DNA]</scope>
    <source>
        <strain evidence="3">HL-91</strain>
    </source>
</reference>
<dbReference type="PROSITE" id="PS50056">
    <property type="entry name" value="TYR_PHOSPHATASE_2"/>
    <property type="match status" value="1"/>
</dbReference>
<name>A0A0P7WJ92_9RHOB</name>
<reference evidence="2 5" key="2">
    <citation type="submission" date="2016-01" db="EMBL/GenBank/DDBJ databases">
        <authorList>
            <person name="Varghese N."/>
        </authorList>
    </citation>
    <scope>NUCLEOTIDE SEQUENCE [LARGE SCALE GENOMIC DNA]</scope>
    <source>
        <strain evidence="2 5">HL-91</strain>
    </source>
</reference>
<organism evidence="3 4">
    <name type="scientific">Roseibaca calidilacus</name>
    <dbReference type="NCBI Taxonomy" id="1666912"/>
    <lineage>
        <taxon>Bacteria</taxon>
        <taxon>Pseudomonadati</taxon>
        <taxon>Pseudomonadota</taxon>
        <taxon>Alphaproteobacteria</taxon>
        <taxon>Rhodobacterales</taxon>
        <taxon>Paracoccaceae</taxon>
        <taxon>Roseinatronobacter</taxon>
    </lineage>
</organism>
<evidence type="ECO:0000259" key="1">
    <source>
        <dbReference type="PROSITE" id="PS50056"/>
    </source>
</evidence>
<sequence>MGFPGLETDFRGQAFISADVMDATLDHVASAGTKLVVILPQPKELPPKAISLLRRSLDARALRSIVMPIVDYSVPGPAFLRAWHRVSPAFAAVFASGGSVGMCCQHGAGRSGLVAAMHLIEAGLKPIQAVTLLRSQFPESVENDLQFHWLVDYSQSLQAKVV</sequence>
<proteinExistence type="predicted"/>
<evidence type="ECO:0000313" key="4">
    <source>
        <dbReference type="Proteomes" id="UP000050413"/>
    </source>
</evidence>
<dbReference type="STRING" id="1666912.Ga0058931_2970"/>
<protein>
    <submittedName>
        <fullName evidence="2">Dual specificity phosphatase, catalytic domain</fullName>
    </submittedName>
</protein>
<dbReference type="Gene3D" id="3.90.190.10">
    <property type="entry name" value="Protein tyrosine phosphatase superfamily"/>
    <property type="match status" value="1"/>
</dbReference>
<dbReference type="EMBL" id="LJSG01000016">
    <property type="protein sequence ID" value="KPP90702.1"/>
    <property type="molecule type" value="Genomic_DNA"/>
</dbReference>
<gene>
    <name evidence="2" type="ORF">Ga0058931_2970</name>
    <name evidence="3" type="ORF">HLUCCA05_04650</name>
</gene>